<proteinExistence type="predicted"/>
<dbReference type="AlphaFoldDB" id="A0AAV5PEE0"/>
<gene>
    <name evidence="1" type="ORF">ME0900_11150</name>
</gene>
<reference evidence="1" key="1">
    <citation type="submission" date="2023-04" db="EMBL/GenBank/DDBJ databases">
        <title>Draft genome sequences of Lactobacillus delbrueckii subsp. bulgaricus ME-900 and ME-901 with improved acid tolerance.</title>
        <authorList>
            <person name="Ishida T."/>
            <person name="Yamamoto E."/>
            <person name="Koizumi A."/>
            <person name="Fujiwara S."/>
            <person name="Makino S."/>
            <person name="Kano H."/>
            <person name="Kimura K."/>
        </authorList>
    </citation>
    <scope>NUCLEOTIDE SEQUENCE</scope>
    <source>
        <strain evidence="1">ME-900</strain>
    </source>
</reference>
<dbReference type="Proteomes" id="UP001165243">
    <property type="component" value="Unassembled WGS sequence"/>
</dbReference>
<organism evidence="1 2">
    <name type="scientific">Lactobacillus delbrueckii subsp. bulgaricus</name>
    <dbReference type="NCBI Taxonomy" id="1585"/>
    <lineage>
        <taxon>Bacteria</taxon>
        <taxon>Bacillati</taxon>
        <taxon>Bacillota</taxon>
        <taxon>Bacilli</taxon>
        <taxon>Lactobacillales</taxon>
        <taxon>Lactobacillaceae</taxon>
        <taxon>Lactobacillus</taxon>
    </lineage>
</organism>
<evidence type="ECO:0000313" key="2">
    <source>
        <dbReference type="Proteomes" id="UP001165243"/>
    </source>
</evidence>
<comment type="caution">
    <text evidence="1">The sequence shown here is derived from an EMBL/GenBank/DDBJ whole genome shotgun (WGS) entry which is preliminary data.</text>
</comment>
<protein>
    <submittedName>
        <fullName evidence="1">Uncharacterized protein</fullName>
    </submittedName>
</protein>
<accession>A0AAV5PEE0</accession>
<sequence>MLGLIAVISSNNQTVSAVKCGRGKQIVVPKDLRGKCYSYDVGRDSNKHVIEFTKYTFFGNLGNNMHIYARNGYPSYHYYAYLKDLTKKQRAENRAIEKASKHWVAGYYSRIYKKRYFCVIGT</sequence>
<name>A0AAV5PEE0_LACDE</name>
<dbReference type="RefSeq" id="WP_041814435.1">
    <property type="nucleotide sequence ID" value="NZ_BSWJ01000012.1"/>
</dbReference>
<evidence type="ECO:0000313" key="1">
    <source>
        <dbReference type="EMBL" id="GMB86742.1"/>
    </source>
</evidence>
<dbReference type="EMBL" id="BSWK01000014">
    <property type="protein sequence ID" value="GMB86742.1"/>
    <property type="molecule type" value="Genomic_DNA"/>
</dbReference>